<dbReference type="InterPro" id="IPR046373">
    <property type="entry name" value="Acyl-CoA_Oxase/DH_mid-dom_sf"/>
</dbReference>
<dbReference type="EC" id="1.3.8.3" evidence="12"/>
<keyword evidence="3 7" id="KW-0285">Flavoprotein</keyword>
<dbReference type="Pfam" id="PF02771">
    <property type="entry name" value="Acyl-CoA_dh_N"/>
    <property type="match status" value="1"/>
</dbReference>
<dbReference type="InterPro" id="IPR050741">
    <property type="entry name" value="Acyl-CoA_dehydrogenase"/>
</dbReference>
<dbReference type="InterPro" id="IPR036250">
    <property type="entry name" value="AcylCo_DH-like_C"/>
</dbReference>
<dbReference type="Pfam" id="PF00441">
    <property type="entry name" value="Acyl-CoA_dh_1"/>
    <property type="match status" value="1"/>
</dbReference>
<dbReference type="GO" id="GO:0051793">
    <property type="term" value="P:medium-chain fatty acid catabolic process"/>
    <property type="evidence" value="ECO:0007669"/>
    <property type="project" value="TreeGrafter"/>
</dbReference>
<sequence length="415" mass="45605">MDVNYSLPEAAFELPPELVELKNLVRDVVDKECIPLEQDFLTGRPPAGEEHGSGDVRGESFTDGWLPREAYDRLTTVSKQTGLYNINLPVEHGGPGLGVLGAFVVAEELNRCLVKLPICYVPNILYSCNEAQRPKYLDPVIAGEAFPAFAQSEPGAGSDPGNSMSTTAIRKGDGWVINGTKTWISYANRASFFMLQAVTDPVKRQRGGITMFLVDADTPGLTMSPVDVWLTNSPHTFTLYLDDVFVPDSNVLGEVGGGFALGQSWLAVFDRLSRGSLATGALSRGLEIATDWAKNRVTFGEPLSERQAIQWMLTDIYIDLKAIRALCYDCAARADRGEDIRSYAAMCKFVGANWGHRSMDNIMQILGGIGETTETPIPHWYRQLRHGRIGGGTDEIQRILMSRAILKQGKSLWQA</sequence>
<dbReference type="InterPro" id="IPR009100">
    <property type="entry name" value="AcylCoA_DH/oxidase_NM_dom_sf"/>
</dbReference>
<dbReference type="Gene3D" id="1.10.540.10">
    <property type="entry name" value="Acyl-CoA dehydrogenase/oxidase, N-terminal domain"/>
    <property type="match status" value="1"/>
</dbReference>
<evidence type="ECO:0000256" key="6">
    <source>
        <dbReference type="ARBA" id="ARBA00052546"/>
    </source>
</evidence>
<reference evidence="12 13" key="1">
    <citation type="submission" date="2018-06" db="EMBL/GenBank/DDBJ databases">
        <authorList>
            <consortium name="Pathogen Informatics"/>
            <person name="Doyle S."/>
        </authorList>
    </citation>
    <scope>NUCLEOTIDE SEQUENCE [LARGE SCALE GENOMIC DNA]</scope>
    <source>
        <strain evidence="12 13">NCTC13229</strain>
    </source>
</reference>
<feature type="domain" description="Acyl-CoA oxidase/dehydrogenase middle" evidence="10">
    <location>
        <begin position="148"/>
        <end position="243"/>
    </location>
</feature>
<dbReference type="GO" id="GO:0070991">
    <property type="term" value="F:medium-chain fatty acyl-CoA dehydrogenase activity"/>
    <property type="evidence" value="ECO:0007669"/>
    <property type="project" value="TreeGrafter"/>
</dbReference>
<dbReference type="GO" id="GO:0005737">
    <property type="term" value="C:cytoplasm"/>
    <property type="evidence" value="ECO:0007669"/>
    <property type="project" value="TreeGrafter"/>
</dbReference>
<dbReference type="InterPro" id="IPR009075">
    <property type="entry name" value="AcylCo_DH/oxidase_C"/>
</dbReference>
<evidence type="ECO:0000256" key="4">
    <source>
        <dbReference type="ARBA" id="ARBA00022827"/>
    </source>
</evidence>
<dbReference type="SUPFAM" id="SSF47203">
    <property type="entry name" value="Acyl-CoA dehydrogenase C-terminal domain-like"/>
    <property type="match status" value="1"/>
</dbReference>
<accession>A0AB38FD94</accession>
<dbReference type="FunFam" id="2.40.110.10:FF:000002">
    <property type="entry name" value="Acyl-CoA dehydrogenase fadE12"/>
    <property type="match status" value="1"/>
</dbReference>
<feature type="domain" description="Acyl-CoA dehydrogenase/oxidase C-terminal" evidence="9">
    <location>
        <begin position="269"/>
        <end position="406"/>
    </location>
</feature>
<proteinExistence type="inferred from homology"/>
<dbReference type="InterPro" id="IPR006091">
    <property type="entry name" value="Acyl-CoA_Oxase/DH_mid-dom"/>
</dbReference>
<dbReference type="CDD" id="cd00567">
    <property type="entry name" value="ACAD"/>
    <property type="match status" value="1"/>
</dbReference>
<feature type="domain" description="Acyl-CoA dehydrogenase/oxidase N-terminal" evidence="11">
    <location>
        <begin position="78"/>
        <end position="144"/>
    </location>
</feature>
<evidence type="ECO:0000256" key="2">
    <source>
        <dbReference type="ARBA" id="ARBA00009347"/>
    </source>
</evidence>
<evidence type="ECO:0000259" key="11">
    <source>
        <dbReference type="Pfam" id="PF02771"/>
    </source>
</evidence>
<comment type="catalytic activity">
    <reaction evidence="6">
        <text>a 2,3-saturated acyl-CoA + A = a 2,3-dehydroacyl-CoA + AH2</text>
        <dbReference type="Rhea" id="RHEA:48608"/>
        <dbReference type="ChEBI" id="CHEBI:13193"/>
        <dbReference type="ChEBI" id="CHEBI:17499"/>
        <dbReference type="ChEBI" id="CHEBI:60015"/>
        <dbReference type="ChEBI" id="CHEBI:65111"/>
    </reaction>
</comment>
<evidence type="ECO:0000259" key="10">
    <source>
        <dbReference type="Pfam" id="PF02770"/>
    </source>
</evidence>
<evidence type="ECO:0000256" key="5">
    <source>
        <dbReference type="ARBA" id="ARBA00023002"/>
    </source>
</evidence>
<keyword evidence="5 7" id="KW-0560">Oxidoreductase</keyword>
<protein>
    <submittedName>
        <fullName evidence="12">Acyl-CoA dehydrogenase</fullName>
        <ecNumber evidence="12">1.3.8.3</ecNumber>
        <ecNumber evidence="12">1.3.99.-</ecNumber>
    </submittedName>
</protein>
<dbReference type="PANTHER" id="PTHR48083">
    <property type="entry name" value="MEDIUM-CHAIN SPECIFIC ACYL-COA DEHYDROGENASE, MITOCHONDRIAL-RELATED"/>
    <property type="match status" value="1"/>
</dbReference>
<evidence type="ECO:0000313" key="12">
    <source>
        <dbReference type="EMBL" id="SPZ39481.1"/>
    </source>
</evidence>
<feature type="compositionally biased region" description="Basic and acidic residues" evidence="8">
    <location>
        <begin position="47"/>
        <end position="59"/>
    </location>
</feature>
<keyword evidence="4 7" id="KW-0274">FAD</keyword>
<comment type="similarity">
    <text evidence="2 7">Belongs to the acyl-CoA dehydrogenase family.</text>
</comment>
<dbReference type="Gene3D" id="2.40.110.10">
    <property type="entry name" value="Butyryl-CoA Dehydrogenase, subunit A, domain 2"/>
    <property type="match status" value="1"/>
</dbReference>
<evidence type="ECO:0000256" key="7">
    <source>
        <dbReference type="RuleBase" id="RU362125"/>
    </source>
</evidence>
<dbReference type="GO" id="GO:0050660">
    <property type="term" value="F:flavin adenine dinucleotide binding"/>
    <property type="evidence" value="ECO:0007669"/>
    <property type="project" value="InterPro"/>
</dbReference>
<dbReference type="AlphaFoldDB" id="A0AB38FD94"/>
<feature type="region of interest" description="Disordered" evidence="8">
    <location>
        <begin position="40"/>
        <end position="59"/>
    </location>
</feature>
<dbReference type="InterPro" id="IPR037069">
    <property type="entry name" value="AcylCoA_DH/ox_N_sf"/>
</dbReference>
<dbReference type="Gene3D" id="1.20.140.10">
    <property type="entry name" value="Butyryl-CoA Dehydrogenase, subunit A, domain 3"/>
    <property type="match status" value="1"/>
</dbReference>
<evidence type="ECO:0000256" key="8">
    <source>
        <dbReference type="SAM" id="MobiDB-lite"/>
    </source>
</evidence>
<organism evidence="12 13">
    <name type="scientific">Rhodococcus wratislaviensis</name>
    <name type="common">Tsukamurella wratislaviensis</name>
    <dbReference type="NCBI Taxonomy" id="44752"/>
    <lineage>
        <taxon>Bacteria</taxon>
        <taxon>Bacillati</taxon>
        <taxon>Actinomycetota</taxon>
        <taxon>Actinomycetes</taxon>
        <taxon>Mycobacteriales</taxon>
        <taxon>Nocardiaceae</taxon>
        <taxon>Rhodococcus</taxon>
    </lineage>
</organism>
<dbReference type="EC" id="1.3.99.-" evidence="12"/>
<dbReference type="EMBL" id="UAUI01000011">
    <property type="protein sequence ID" value="SPZ39481.1"/>
    <property type="molecule type" value="Genomic_DNA"/>
</dbReference>
<name>A0AB38FD94_RHOWR</name>
<evidence type="ECO:0000313" key="13">
    <source>
        <dbReference type="Proteomes" id="UP000251211"/>
    </source>
</evidence>
<dbReference type="GO" id="GO:0033734">
    <property type="term" value="F:(R)-benzylsuccinyl-CoA dehydrogenase activity"/>
    <property type="evidence" value="ECO:0007669"/>
    <property type="project" value="UniProtKB-EC"/>
</dbReference>
<evidence type="ECO:0000259" key="9">
    <source>
        <dbReference type="Pfam" id="PF00441"/>
    </source>
</evidence>
<dbReference type="RefSeq" id="WP_112299914.1">
    <property type="nucleotide sequence ID" value="NZ_QTTP01000001.1"/>
</dbReference>
<comment type="caution">
    <text evidence="12">The sequence shown here is derived from an EMBL/GenBank/DDBJ whole genome shotgun (WGS) entry which is preliminary data.</text>
</comment>
<dbReference type="PANTHER" id="PTHR48083:SF2">
    <property type="entry name" value="MEDIUM-CHAIN SPECIFIC ACYL-COA DEHYDROGENASE, MITOCHONDRIAL"/>
    <property type="match status" value="1"/>
</dbReference>
<dbReference type="Proteomes" id="UP000251211">
    <property type="component" value="Unassembled WGS sequence"/>
</dbReference>
<gene>
    <name evidence="12" type="primary">bbsG_5</name>
    <name evidence="12" type="ORF">NCTC13229_02960</name>
</gene>
<evidence type="ECO:0000256" key="3">
    <source>
        <dbReference type="ARBA" id="ARBA00022630"/>
    </source>
</evidence>
<comment type="cofactor">
    <cofactor evidence="1 7">
        <name>FAD</name>
        <dbReference type="ChEBI" id="CHEBI:57692"/>
    </cofactor>
</comment>
<dbReference type="Pfam" id="PF02770">
    <property type="entry name" value="Acyl-CoA_dh_M"/>
    <property type="match status" value="1"/>
</dbReference>
<dbReference type="SUPFAM" id="SSF56645">
    <property type="entry name" value="Acyl-CoA dehydrogenase NM domain-like"/>
    <property type="match status" value="1"/>
</dbReference>
<dbReference type="InterPro" id="IPR013786">
    <property type="entry name" value="AcylCoA_DH/ox_N"/>
</dbReference>
<evidence type="ECO:0000256" key="1">
    <source>
        <dbReference type="ARBA" id="ARBA00001974"/>
    </source>
</evidence>